<dbReference type="OrthoDB" id="9947454at2"/>
<reference evidence="2" key="1">
    <citation type="submission" date="2016-10" db="EMBL/GenBank/DDBJ databases">
        <authorList>
            <person name="Varghese N."/>
            <person name="Submissions S."/>
        </authorList>
    </citation>
    <scope>NUCLEOTIDE SEQUENCE [LARGE SCALE GENOMIC DNA]</scope>
    <source>
        <strain evidence="2">DSM 44234</strain>
    </source>
</reference>
<gene>
    <name evidence="1" type="ORF">SAMN04489793_3146</name>
</gene>
<keyword evidence="2" id="KW-1185">Reference proteome</keyword>
<proteinExistence type="predicted"/>
<evidence type="ECO:0000313" key="1">
    <source>
        <dbReference type="EMBL" id="SEC76159.1"/>
    </source>
</evidence>
<dbReference type="AlphaFoldDB" id="A0A1H4V4Y8"/>
<protein>
    <submittedName>
        <fullName evidence="1">Uncharacterized protein</fullName>
    </submittedName>
</protein>
<dbReference type="EMBL" id="FNSA01000003">
    <property type="protein sequence ID" value="SEC76159.1"/>
    <property type="molecule type" value="Genomic_DNA"/>
</dbReference>
<sequence>MKPIEERCRQLRFRAFPTPDTLPALYARCLPLLTAGRSFTRIEYYDPEGSGDGVGLMVASGLRLDARNGLPDQLRPGAGSFGFPLSRVYSFAVHSCAPPGTVTDEATAASRFHARERDSAQLLVNGIGEGSEDYLEFTYRNDRGVVSVTRLQLEDRDAVLSPDL</sequence>
<name>A0A1H4V4Y8_TSUTY</name>
<accession>A0A1H4V4Y8</accession>
<dbReference type="RefSeq" id="WP_068742848.1">
    <property type="nucleotide sequence ID" value="NZ_FNSA01000003.1"/>
</dbReference>
<dbReference type="STRING" id="57704.SAMN04489793_3146"/>
<organism evidence="1 2">
    <name type="scientific">Tsukamurella tyrosinosolvens</name>
    <dbReference type="NCBI Taxonomy" id="57704"/>
    <lineage>
        <taxon>Bacteria</taxon>
        <taxon>Bacillati</taxon>
        <taxon>Actinomycetota</taxon>
        <taxon>Actinomycetes</taxon>
        <taxon>Mycobacteriales</taxon>
        <taxon>Tsukamurellaceae</taxon>
        <taxon>Tsukamurella</taxon>
    </lineage>
</organism>
<evidence type="ECO:0000313" key="2">
    <source>
        <dbReference type="Proteomes" id="UP000182241"/>
    </source>
</evidence>
<dbReference type="Proteomes" id="UP000182241">
    <property type="component" value="Unassembled WGS sequence"/>
</dbReference>